<evidence type="ECO:0000313" key="4">
    <source>
        <dbReference type="Proteomes" id="UP000467379"/>
    </source>
</evidence>
<protein>
    <recommendedName>
        <fullName evidence="5">Mycothiol-dependent maleylpyruvate isomerase metal-binding domain-containing protein</fullName>
    </recommendedName>
</protein>
<evidence type="ECO:0008006" key="5">
    <source>
        <dbReference type="Google" id="ProtNLM"/>
    </source>
</evidence>
<gene>
    <name evidence="2" type="ORF">BST20_07890</name>
    <name evidence="1" type="ORF">MBRA_51430</name>
</gene>
<name>A0A7I7WG58_9MYCO</name>
<keyword evidence="1" id="KW-0614">Plasmid</keyword>
<dbReference type="SUPFAM" id="SSF109854">
    <property type="entry name" value="DinB/YfiT-like putative metalloenzymes"/>
    <property type="match status" value="1"/>
</dbReference>
<evidence type="ECO:0000313" key="2">
    <source>
        <dbReference type="EMBL" id="ORA40434.1"/>
    </source>
</evidence>
<reference evidence="1" key="3">
    <citation type="submission" date="2020-02" db="EMBL/GenBank/DDBJ databases">
        <authorList>
            <person name="Matsumoto Y."/>
            <person name="Kinjo T."/>
            <person name="Motooka D."/>
            <person name="Nabeya D."/>
            <person name="Jung N."/>
            <person name="Uechi K."/>
            <person name="Horii T."/>
            <person name="Iida T."/>
            <person name="Fujita J."/>
            <person name="Nakamura S."/>
        </authorList>
    </citation>
    <scope>NUCLEOTIDE SEQUENCE</scope>
    <source>
        <strain evidence="1">JCM 12687</strain>
        <plasmid evidence="1">pJCM12687</plasmid>
    </source>
</reference>
<evidence type="ECO:0000313" key="3">
    <source>
        <dbReference type="Proteomes" id="UP000192441"/>
    </source>
</evidence>
<sequence>MRSDTTPAGARDLPAIWAETGGRIIELVRRLPGDAGGVVVPTVPGTTIRDVLAHLIGTATEATDHRAGVRRGPFTLPSANGAPWDATPGELLTEWEKVADKLHGHIGSDPQLASVLITDAAMSEHDLRTALDAPGARDDVAIKVALDELSGRFSDRVATAALPPLRVTVEQWGTIVGVGHAISCVVADRFEFVRAMSGRRSAAEVRRWNWGVDPDAYLPVISEVGLPARDIHERDPRIPEHMRDREFVL</sequence>
<proteinExistence type="predicted"/>
<reference evidence="1 4" key="2">
    <citation type="journal article" date="2019" name="Emerg. Microbes Infect.">
        <title>Comprehensive subspecies identification of 175 nontuberculous mycobacteria species based on 7547 genomic profiles.</title>
        <authorList>
            <person name="Matsumoto Y."/>
            <person name="Kinjo T."/>
            <person name="Motooka D."/>
            <person name="Nabeya D."/>
            <person name="Jung N."/>
            <person name="Uechi K."/>
            <person name="Horii T."/>
            <person name="Iida T."/>
            <person name="Fujita J."/>
            <person name="Nakamura S."/>
        </authorList>
    </citation>
    <scope>NUCLEOTIDE SEQUENCE [LARGE SCALE GENOMIC DNA]</scope>
    <source>
        <strain evidence="1 4">JCM 12687</strain>
        <plasmid evidence="1">pJCM12687</plasmid>
    </source>
</reference>
<dbReference type="AlphaFoldDB" id="A0A7I7WG58"/>
<evidence type="ECO:0000313" key="1">
    <source>
        <dbReference type="EMBL" id="BBZ14948.1"/>
    </source>
</evidence>
<geneLocation type="plasmid" evidence="1 4">
    <name>pJCM12687</name>
</geneLocation>
<dbReference type="Proteomes" id="UP000192441">
    <property type="component" value="Unassembled WGS sequence"/>
</dbReference>
<dbReference type="Proteomes" id="UP000467379">
    <property type="component" value="Plasmid pJCM12687"/>
</dbReference>
<dbReference type="EMBL" id="AP022607">
    <property type="protein sequence ID" value="BBZ14948.1"/>
    <property type="molecule type" value="Genomic_DNA"/>
</dbReference>
<keyword evidence="4" id="KW-1185">Reference proteome</keyword>
<accession>A0A7I7WG58</accession>
<dbReference type="EMBL" id="MVHM01000002">
    <property type="protein sequence ID" value="ORA40434.1"/>
    <property type="molecule type" value="Genomic_DNA"/>
</dbReference>
<organism evidence="2 3">
    <name type="scientific">Mycobacterium branderi</name>
    <dbReference type="NCBI Taxonomy" id="43348"/>
    <lineage>
        <taxon>Bacteria</taxon>
        <taxon>Bacillati</taxon>
        <taxon>Actinomycetota</taxon>
        <taxon>Actinomycetes</taxon>
        <taxon>Mycobacteriales</taxon>
        <taxon>Mycobacteriaceae</taxon>
        <taxon>Mycobacterium</taxon>
    </lineage>
</organism>
<dbReference type="InterPro" id="IPR034660">
    <property type="entry name" value="DinB/YfiT-like"/>
</dbReference>
<dbReference type="OrthoDB" id="154293at2"/>
<dbReference type="RefSeq" id="WP_083130863.1">
    <property type="nucleotide sequence ID" value="NZ_AP022607.1"/>
</dbReference>
<reference evidence="2 3" key="1">
    <citation type="submission" date="2016-12" db="EMBL/GenBank/DDBJ databases">
        <title>The new phylogeny of genus Mycobacterium.</title>
        <authorList>
            <person name="Tortoli E."/>
            <person name="Trovato A."/>
            <person name="Cirillo D.M."/>
        </authorList>
    </citation>
    <scope>NUCLEOTIDE SEQUENCE [LARGE SCALE GENOMIC DNA]</scope>
    <source>
        <strain evidence="2 3">DSM 44624</strain>
    </source>
</reference>